<evidence type="ECO:0008006" key="3">
    <source>
        <dbReference type="Google" id="ProtNLM"/>
    </source>
</evidence>
<dbReference type="RefSeq" id="WP_092360477.1">
    <property type="nucleotide sequence ID" value="NZ_CAJJSN010000014.1"/>
</dbReference>
<proteinExistence type="predicted"/>
<dbReference type="Proteomes" id="UP000198508">
    <property type="component" value="Unassembled WGS sequence"/>
</dbReference>
<evidence type="ECO:0000313" key="1">
    <source>
        <dbReference type="EMBL" id="SES98345.1"/>
    </source>
</evidence>
<dbReference type="STRING" id="460384.SAMN05216313_101221"/>
<accession>A0A1I0AXK3</accession>
<organism evidence="1 2">
    <name type="scientific">Enterocloster lavalensis</name>
    <dbReference type="NCBI Taxonomy" id="460384"/>
    <lineage>
        <taxon>Bacteria</taxon>
        <taxon>Bacillati</taxon>
        <taxon>Bacillota</taxon>
        <taxon>Clostridia</taxon>
        <taxon>Lachnospirales</taxon>
        <taxon>Lachnospiraceae</taxon>
        <taxon>Enterocloster</taxon>
    </lineage>
</organism>
<reference evidence="2" key="1">
    <citation type="submission" date="2016-10" db="EMBL/GenBank/DDBJ databases">
        <authorList>
            <person name="Varghese N."/>
            <person name="Submissions S."/>
        </authorList>
    </citation>
    <scope>NUCLEOTIDE SEQUENCE [LARGE SCALE GENOMIC DNA]</scope>
    <source>
        <strain evidence="2">NLAE-zl-G277</strain>
    </source>
</reference>
<sequence length="205" mass="23879">MLYDKDIREPLFDFLEERFGKIRIIEEKRMGRSRADILMVLEGAVMGLEIKSDADTYVRLSRQVRDYDRYCDGNYVVAGSTHGLHIGEHVPEWWGIITVEAAAEGPDFYVLREAGRNPNLDLKRKLGLLWRPELVHIQELNKLPGYKEKSKKFVVEKILEKVPADLLAVQISEELFERDYTAIEETIRAYREGKGKKVRKKRVKT</sequence>
<protein>
    <recommendedName>
        <fullName evidence="3">Sce7726 family protein</fullName>
    </recommendedName>
</protein>
<gene>
    <name evidence="1" type="ORF">SAMN05216313_101221</name>
</gene>
<dbReference type="AlphaFoldDB" id="A0A1I0AXK3"/>
<keyword evidence="2" id="KW-1185">Reference proteome</keyword>
<dbReference type="GeneID" id="93278603"/>
<dbReference type="NCBIfam" id="NF033832">
    <property type="entry name" value="sce7726_fam"/>
    <property type="match status" value="1"/>
</dbReference>
<dbReference type="EMBL" id="FOIM01000001">
    <property type="protein sequence ID" value="SES98345.1"/>
    <property type="molecule type" value="Genomic_DNA"/>
</dbReference>
<name>A0A1I0AXK3_9FIRM</name>
<evidence type="ECO:0000313" key="2">
    <source>
        <dbReference type="Proteomes" id="UP000198508"/>
    </source>
</evidence>
<dbReference type="InterPro" id="IPR047729">
    <property type="entry name" value="Sce7726-like"/>
</dbReference>